<evidence type="ECO:0000313" key="4">
    <source>
        <dbReference type="Proteomes" id="UP000307507"/>
    </source>
</evidence>
<keyword evidence="4" id="KW-1185">Reference proteome</keyword>
<proteinExistence type="predicted"/>
<evidence type="ECO:0000313" key="3">
    <source>
        <dbReference type="EMBL" id="THF47434.1"/>
    </source>
</evidence>
<evidence type="ECO:0000259" key="2">
    <source>
        <dbReference type="Pfam" id="PF13568"/>
    </source>
</evidence>
<dbReference type="RefSeq" id="WP_136404424.1">
    <property type="nucleotide sequence ID" value="NZ_SSNZ01000012.1"/>
</dbReference>
<feature type="signal peptide" evidence="1">
    <location>
        <begin position="1"/>
        <end position="22"/>
    </location>
</feature>
<evidence type="ECO:0000256" key="1">
    <source>
        <dbReference type="SAM" id="SignalP"/>
    </source>
</evidence>
<dbReference type="AlphaFoldDB" id="A0A4S3ZPR9"/>
<sequence>MVKKVVYFFCFYFFLSSIALQAQSKFKVGFDMGYTYSNLNANLSNLVESKYSGDYGFGASLTGEYTIRKPIFLKTAVSFLQKNYTFRRTGSRLGWYTKYYNDFLSIPFLVGVTVLGSADISQGLWLKIAGGTYIEYLMRLQRKGQYIALTENRYKKVSETYDFKKNENMLNRFGYGLQGELSLGYSFKKWTFYGTCNYQYGLSDISIANTNKNRQKTIQSYMIAAGTSYQFN</sequence>
<dbReference type="OrthoDB" id="1186042at2"/>
<comment type="caution">
    <text evidence="3">The sequence shown here is derived from an EMBL/GenBank/DDBJ whole genome shotgun (WGS) entry which is preliminary data.</text>
</comment>
<dbReference type="EMBL" id="SSNZ01000012">
    <property type="protein sequence ID" value="THF47434.1"/>
    <property type="molecule type" value="Genomic_DNA"/>
</dbReference>
<dbReference type="Proteomes" id="UP000307507">
    <property type="component" value="Unassembled WGS sequence"/>
</dbReference>
<accession>A0A4S3ZPR9</accession>
<organism evidence="3 4">
    <name type="scientific">Flavobacterium supellecticarium</name>
    <dbReference type="NCBI Taxonomy" id="2565924"/>
    <lineage>
        <taxon>Bacteria</taxon>
        <taxon>Pseudomonadati</taxon>
        <taxon>Bacteroidota</taxon>
        <taxon>Flavobacteriia</taxon>
        <taxon>Flavobacteriales</taxon>
        <taxon>Flavobacteriaceae</taxon>
        <taxon>Flavobacterium</taxon>
    </lineage>
</organism>
<keyword evidence="1" id="KW-0732">Signal</keyword>
<protein>
    <submittedName>
        <fullName evidence="3">PorT family protein</fullName>
    </submittedName>
</protein>
<feature type="chain" id="PRO_5020315333" evidence="1">
    <location>
        <begin position="23"/>
        <end position="232"/>
    </location>
</feature>
<name>A0A4S3ZPR9_9FLAO</name>
<gene>
    <name evidence="3" type="ORF">E6C50_16880</name>
</gene>
<dbReference type="InterPro" id="IPR025665">
    <property type="entry name" value="Beta-barrel_OMP_2"/>
</dbReference>
<reference evidence="3 4" key="1">
    <citation type="submission" date="2019-04" db="EMBL/GenBank/DDBJ databases">
        <title>Flavobacterium sp. nov. isolated from construction timber.</title>
        <authorList>
            <person name="Lin S.-Y."/>
            <person name="Chang C.-T."/>
            <person name="Young C.-C."/>
        </authorList>
    </citation>
    <scope>NUCLEOTIDE SEQUENCE [LARGE SCALE GENOMIC DNA]</scope>
    <source>
        <strain evidence="3 4">CC-CTC003</strain>
    </source>
</reference>
<feature type="domain" description="Outer membrane protein beta-barrel" evidence="2">
    <location>
        <begin position="21"/>
        <end position="205"/>
    </location>
</feature>
<dbReference type="Pfam" id="PF13568">
    <property type="entry name" value="OMP_b-brl_2"/>
    <property type="match status" value="1"/>
</dbReference>